<evidence type="ECO:0000256" key="1">
    <source>
        <dbReference type="ARBA" id="ARBA00004496"/>
    </source>
</evidence>
<reference evidence="5 6" key="1">
    <citation type="submission" date="2017-05" db="EMBL/GenBank/DDBJ databases">
        <title>The Genome Sequence of Tsuchiyaea wingfieldii DSM 27421.</title>
        <authorList>
            <person name="Cuomo C."/>
            <person name="Passer A."/>
            <person name="Billmyre B."/>
            <person name="Heitman J."/>
        </authorList>
    </citation>
    <scope>NUCLEOTIDE SEQUENCE [LARGE SCALE GENOMIC DNA]</scope>
    <source>
        <strain evidence="5 6">DSM 27421</strain>
    </source>
</reference>
<dbReference type="Proteomes" id="UP000322245">
    <property type="component" value="Unassembled WGS sequence"/>
</dbReference>
<name>A0A5D3AUJ2_9TREE</name>
<sequence>MASKYSGLPDIDTAADIFETVDEPDTLLKPVSELLEQLKTKLNNVAQSDNHTGDDDTPVKPQSEAINAKGLPSRRQAERVFARGTRRPENATISFRPRLPPLSRYGSSSSSDSDEPSPLPRETPAARLRRLKAELAEVEAQLGSSSQTQSQPVPQPQAEGKRKSVLPRRQPVDVVSELANVRERLEAMEMRDLPAGEVESRGGGWSERLSKLTAAEKRKEESVGQSTAGEKDVKLSDVDKRLAALEQAVGPIGDGIDQTNTPLLPSINKHDHLLTLLTQPRHLDAISRRVKLLLVDLDRAATASRRGPGGSVITQPGGGEKATGTDLTLTQAEYNQLQSLFGVLPRLDPLLPILTPLLARLRSLSALHSEASDIASALKKLQTRDRKSVEEVKELEVVVESVQKGLGEAVEGIRRNWEGLEGRMKSLEERLQRVERQ</sequence>
<keyword evidence="6" id="KW-1185">Reference proteome</keyword>
<feature type="coiled-coil region" evidence="3">
    <location>
        <begin position="410"/>
        <end position="437"/>
    </location>
</feature>
<comment type="caution">
    <text evidence="5">The sequence shown here is derived from an EMBL/GenBank/DDBJ whole genome shotgun (WGS) entry which is preliminary data.</text>
</comment>
<proteinExistence type="predicted"/>
<evidence type="ECO:0000256" key="2">
    <source>
        <dbReference type="ARBA" id="ARBA00022490"/>
    </source>
</evidence>
<keyword evidence="2" id="KW-0963">Cytoplasm</keyword>
<dbReference type="EMBL" id="NIDF01000079">
    <property type="protein sequence ID" value="TYJ53740.1"/>
    <property type="molecule type" value="Genomic_DNA"/>
</dbReference>
<dbReference type="GO" id="GO:0007017">
    <property type="term" value="P:microtubule-based process"/>
    <property type="evidence" value="ECO:0007669"/>
    <property type="project" value="InterPro"/>
</dbReference>
<comment type="subcellular location">
    <subcellularLocation>
        <location evidence="1">Cytoplasm</location>
    </subcellularLocation>
</comment>
<protein>
    <recommendedName>
        <fullName evidence="7">Dynactin subunit 2</fullName>
    </recommendedName>
</protein>
<evidence type="ECO:0000256" key="3">
    <source>
        <dbReference type="SAM" id="Coils"/>
    </source>
</evidence>
<feature type="region of interest" description="Disordered" evidence="4">
    <location>
        <begin position="138"/>
        <end position="171"/>
    </location>
</feature>
<dbReference type="PANTHER" id="PTHR15346">
    <property type="entry name" value="DYNACTIN SUBUNIT"/>
    <property type="match status" value="1"/>
</dbReference>
<feature type="compositionally biased region" description="Low complexity" evidence="4">
    <location>
        <begin position="101"/>
        <end position="111"/>
    </location>
</feature>
<feature type="compositionally biased region" description="Low complexity" evidence="4">
    <location>
        <begin position="138"/>
        <end position="152"/>
    </location>
</feature>
<dbReference type="GO" id="GO:0005737">
    <property type="term" value="C:cytoplasm"/>
    <property type="evidence" value="ECO:0007669"/>
    <property type="project" value="UniProtKB-SubCell"/>
</dbReference>
<feature type="region of interest" description="Disordered" evidence="4">
    <location>
        <begin position="42"/>
        <end position="123"/>
    </location>
</feature>
<feature type="compositionally biased region" description="Basic and acidic residues" evidence="4">
    <location>
        <begin position="75"/>
        <end position="89"/>
    </location>
</feature>
<evidence type="ECO:0000256" key="4">
    <source>
        <dbReference type="SAM" id="MobiDB-lite"/>
    </source>
</evidence>
<evidence type="ECO:0000313" key="5">
    <source>
        <dbReference type="EMBL" id="TYJ53740.1"/>
    </source>
</evidence>
<organism evidence="5 6">
    <name type="scientific">Cryptococcus floricola</name>
    <dbReference type="NCBI Taxonomy" id="2591691"/>
    <lineage>
        <taxon>Eukaryota</taxon>
        <taxon>Fungi</taxon>
        <taxon>Dikarya</taxon>
        <taxon>Basidiomycota</taxon>
        <taxon>Agaricomycotina</taxon>
        <taxon>Tremellomycetes</taxon>
        <taxon>Tremellales</taxon>
        <taxon>Cryptococcaceae</taxon>
        <taxon>Cryptococcus</taxon>
    </lineage>
</organism>
<dbReference type="Pfam" id="PF04912">
    <property type="entry name" value="Dynamitin"/>
    <property type="match status" value="1"/>
</dbReference>
<dbReference type="AlphaFoldDB" id="A0A5D3AUJ2"/>
<dbReference type="GO" id="GO:0005869">
    <property type="term" value="C:dynactin complex"/>
    <property type="evidence" value="ECO:0007669"/>
    <property type="project" value="InterPro"/>
</dbReference>
<evidence type="ECO:0000313" key="6">
    <source>
        <dbReference type="Proteomes" id="UP000322245"/>
    </source>
</evidence>
<accession>A0A5D3AUJ2</accession>
<gene>
    <name evidence="5" type="ORF">B9479_005648</name>
</gene>
<keyword evidence="3" id="KW-0175">Coiled coil</keyword>
<dbReference type="InterPro" id="IPR028133">
    <property type="entry name" value="Dynamitin"/>
</dbReference>
<evidence type="ECO:0008006" key="7">
    <source>
        <dbReference type="Google" id="ProtNLM"/>
    </source>
</evidence>